<evidence type="ECO:0000259" key="1">
    <source>
        <dbReference type="Pfam" id="PF04754"/>
    </source>
</evidence>
<dbReference type="AlphaFoldDB" id="A0A3G8EUM4"/>
<organism evidence="2">
    <name type="scientific">Salmonella enterica subsp. enterica serovar London</name>
    <dbReference type="NCBI Taxonomy" id="149390"/>
    <lineage>
        <taxon>Bacteria</taxon>
        <taxon>Pseudomonadati</taxon>
        <taxon>Pseudomonadota</taxon>
        <taxon>Gammaproteobacteria</taxon>
        <taxon>Enterobacterales</taxon>
        <taxon>Enterobacteriaceae</taxon>
        <taxon>Salmonella</taxon>
    </lineage>
</organism>
<dbReference type="GO" id="GO:0006310">
    <property type="term" value="P:DNA recombination"/>
    <property type="evidence" value="ECO:0007669"/>
    <property type="project" value="TreeGrafter"/>
</dbReference>
<sequence>MSKKKTTTTPTPHDAAFRSFLANPDVARDFLELHLPAEYRQLCDLSTLKLEPATFVEPDLHQYASDILWSVKTTGVKTAMFIRSSSTRAPKICTCLSACYVTVWRRCRDIWSSTKRCHW</sequence>
<name>A0A3G8EUM4_SALET</name>
<feature type="domain" description="Transposase (putative) YhgA-like" evidence="1">
    <location>
        <begin position="11"/>
        <end position="79"/>
    </location>
</feature>
<dbReference type="InterPro" id="IPR051699">
    <property type="entry name" value="Rpn/YhgA-like_nuclease"/>
</dbReference>
<protein>
    <recommendedName>
        <fullName evidence="1">Transposase (putative) YhgA-like domain-containing protein</fullName>
    </recommendedName>
</protein>
<dbReference type="GO" id="GO:1990238">
    <property type="term" value="F:double-stranded DNA endonuclease activity"/>
    <property type="evidence" value="ECO:0007669"/>
    <property type="project" value="TreeGrafter"/>
</dbReference>
<dbReference type="Pfam" id="PF04754">
    <property type="entry name" value="Transposase_31"/>
    <property type="match status" value="1"/>
</dbReference>
<dbReference type="PANTHER" id="PTHR34611">
    <property type="match status" value="1"/>
</dbReference>
<gene>
    <name evidence="2" type="ORF">KADIGFNM_00051</name>
</gene>
<reference evidence="2" key="1">
    <citation type="submission" date="2018-06" db="EMBL/GenBank/DDBJ databases">
        <title>Plasmids in strain Sa44.</title>
        <authorList>
            <person name="Chen K."/>
            <person name="Chen S."/>
        </authorList>
    </citation>
    <scope>NUCLEOTIDE SEQUENCE</scope>
    <source>
        <strain evidence="2">3-5</strain>
        <plasmid evidence="2">pSa44-CIP-CRO</plasmid>
    </source>
</reference>
<proteinExistence type="predicted"/>
<accession>A0A3G8EUM4</accession>
<dbReference type="PANTHER" id="PTHR34611:SF2">
    <property type="entry name" value="INACTIVE RECOMBINATION-PROMOTING NUCLEASE-LIKE PROTEIN RPNE-RELATED"/>
    <property type="match status" value="1"/>
</dbReference>
<keyword evidence="2" id="KW-0614">Plasmid</keyword>
<geneLocation type="plasmid" evidence="2">
    <name>pSa44-CIP-CRO</name>
</geneLocation>
<evidence type="ECO:0000313" key="2">
    <source>
        <dbReference type="EMBL" id="AZF85388.1"/>
    </source>
</evidence>
<dbReference type="EMBL" id="MH430881">
    <property type="protein sequence ID" value="AZF85388.1"/>
    <property type="molecule type" value="Genomic_DNA"/>
</dbReference>
<dbReference type="InterPro" id="IPR006842">
    <property type="entry name" value="Transposase_31"/>
</dbReference>